<dbReference type="Gene3D" id="1.10.150.20">
    <property type="entry name" value="5' to 3' exonuclease, C-terminal subdomain"/>
    <property type="match status" value="1"/>
</dbReference>
<dbReference type="Gene3D" id="3.30.460.10">
    <property type="entry name" value="Beta Polymerase, domain 2"/>
    <property type="match status" value="1"/>
</dbReference>
<keyword evidence="3" id="KW-0548">Nucleotidyltransferase</keyword>
<dbReference type="InterPro" id="IPR043519">
    <property type="entry name" value="NT_sf"/>
</dbReference>
<keyword evidence="4" id="KW-0235">DNA replication</keyword>
<dbReference type="PANTHER" id="PTHR11276">
    <property type="entry name" value="DNA POLYMERASE TYPE-X FAMILY MEMBER"/>
    <property type="match status" value="1"/>
</dbReference>
<reference evidence="6" key="1">
    <citation type="journal article" date="2020" name="Nature">
        <title>Giant virus diversity and host interactions through global metagenomics.</title>
        <authorList>
            <person name="Schulz F."/>
            <person name="Roux S."/>
            <person name="Paez-Espino D."/>
            <person name="Jungbluth S."/>
            <person name="Walsh D.A."/>
            <person name="Denef V.J."/>
            <person name="McMahon K.D."/>
            <person name="Konstantinidis K.T."/>
            <person name="Eloe-Fadrosh E.A."/>
            <person name="Kyrpides N.C."/>
            <person name="Woyke T."/>
        </authorList>
    </citation>
    <scope>NUCLEOTIDE SEQUENCE</scope>
    <source>
        <strain evidence="6">GVMAG-M-3300024302-11</strain>
    </source>
</reference>
<dbReference type="InterPro" id="IPR027421">
    <property type="entry name" value="DNA_pol_lamdba_lyase_dom_sf"/>
</dbReference>
<dbReference type="SUPFAM" id="SSF81301">
    <property type="entry name" value="Nucleotidyltransferase"/>
    <property type="match status" value="1"/>
</dbReference>
<dbReference type="InterPro" id="IPR022312">
    <property type="entry name" value="DNA_pol_X"/>
</dbReference>
<dbReference type="Pfam" id="PF10391">
    <property type="entry name" value="DNA_pol_lambd_f"/>
    <property type="match status" value="1"/>
</dbReference>
<dbReference type="InterPro" id="IPR002008">
    <property type="entry name" value="DNA_pol_X_beta-like"/>
</dbReference>
<keyword evidence="2" id="KW-0808">Transferase</keyword>
<keyword evidence="1" id="KW-0237">DNA synthesis</keyword>
<dbReference type="InterPro" id="IPR029398">
    <property type="entry name" value="PolB_thumb"/>
</dbReference>
<evidence type="ECO:0000313" key="6">
    <source>
        <dbReference type="EMBL" id="QHT96402.1"/>
    </source>
</evidence>
<dbReference type="Pfam" id="PF14792">
    <property type="entry name" value="DNA_pol_B_palm"/>
    <property type="match status" value="1"/>
</dbReference>
<dbReference type="PANTHER" id="PTHR11276:SF28">
    <property type="entry name" value="DNA POLYMERASE LAMBDA"/>
    <property type="match status" value="1"/>
</dbReference>
<dbReference type="InterPro" id="IPR018944">
    <property type="entry name" value="DNA_pol_lambd_fingers_domain"/>
</dbReference>
<accession>A0A6C0ITM5</accession>
<evidence type="ECO:0000256" key="3">
    <source>
        <dbReference type="ARBA" id="ARBA00022695"/>
    </source>
</evidence>
<protein>
    <recommendedName>
        <fullName evidence="5">DNA-directed DNA polymerase X domain-containing protein</fullName>
    </recommendedName>
</protein>
<dbReference type="SMART" id="SM00483">
    <property type="entry name" value="POLXc"/>
    <property type="match status" value="1"/>
</dbReference>
<dbReference type="SUPFAM" id="SSF81585">
    <property type="entry name" value="PsbU/PolX domain-like"/>
    <property type="match status" value="1"/>
</dbReference>
<feature type="domain" description="DNA-directed DNA polymerase X" evidence="5">
    <location>
        <begin position="1"/>
        <end position="359"/>
    </location>
</feature>
<dbReference type="PRINTS" id="PR00869">
    <property type="entry name" value="DNAPOLX"/>
</dbReference>
<name>A0A6C0ITM5_9ZZZZ</name>
<dbReference type="Pfam" id="PF14791">
    <property type="entry name" value="DNA_pol_B_thumb"/>
    <property type="match status" value="1"/>
</dbReference>
<dbReference type="InterPro" id="IPR037160">
    <property type="entry name" value="DNA_Pol_thumb_sf"/>
</dbReference>
<evidence type="ECO:0000256" key="4">
    <source>
        <dbReference type="ARBA" id="ARBA00022705"/>
    </source>
</evidence>
<dbReference type="SUPFAM" id="SSF47802">
    <property type="entry name" value="DNA polymerase beta, N-terminal domain-like"/>
    <property type="match status" value="1"/>
</dbReference>
<dbReference type="Gene3D" id="1.10.150.110">
    <property type="entry name" value="DNA polymerase beta, N-terminal domain-like"/>
    <property type="match status" value="1"/>
</dbReference>
<evidence type="ECO:0000256" key="1">
    <source>
        <dbReference type="ARBA" id="ARBA00022634"/>
    </source>
</evidence>
<dbReference type="EMBL" id="MN740256">
    <property type="protein sequence ID" value="QHT96402.1"/>
    <property type="molecule type" value="Genomic_DNA"/>
</dbReference>
<dbReference type="AlphaFoldDB" id="A0A6C0ITM5"/>
<dbReference type="GO" id="GO:0003887">
    <property type="term" value="F:DNA-directed DNA polymerase activity"/>
    <property type="evidence" value="ECO:0007669"/>
    <property type="project" value="InterPro"/>
</dbReference>
<organism evidence="6">
    <name type="scientific">viral metagenome</name>
    <dbReference type="NCBI Taxonomy" id="1070528"/>
    <lineage>
        <taxon>unclassified sequences</taxon>
        <taxon>metagenomes</taxon>
        <taxon>organismal metagenomes</taxon>
    </lineage>
</organism>
<dbReference type="GO" id="GO:0003677">
    <property type="term" value="F:DNA binding"/>
    <property type="evidence" value="ECO:0007669"/>
    <property type="project" value="InterPro"/>
</dbReference>
<dbReference type="GO" id="GO:0005634">
    <property type="term" value="C:nucleus"/>
    <property type="evidence" value="ECO:0007669"/>
    <property type="project" value="TreeGrafter"/>
</dbReference>
<dbReference type="InterPro" id="IPR028207">
    <property type="entry name" value="DNA_pol_B_palm_palm"/>
</dbReference>
<evidence type="ECO:0000256" key="2">
    <source>
        <dbReference type="ARBA" id="ARBA00022679"/>
    </source>
</evidence>
<dbReference type="GO" id="GO:0006303">
    <property type="term" value="P:double-strand break repair via nonhomologous end joining"/>
    <property type="evidence" value="ECO:0007669"/>
    <property type="project" value="TreeGrafter"/>
</dbReference>
<sequence>MNSIIINEFSKLVTFIQYQINELEKDTSKDNAKNIVSYNFRLRQIKNILLILKKYNEEITIDNINELAQVNGIGKGTIERVKEILVNKKLSELDDFNKIYNNSKFKNENKIIDELSEIVGVGPVKAKEFFKNGIKSVHDLKTKIDKGTLEVNDKIILGLKYHDVYKINIPRKEIDKIYKLLEKVVSSVNKKYKLDDDNKYIFEICGSYRREKPFSNDIDILLSKLGDTNTDLAQEENNLKMFVNTLKSNIRSNNNKPLLLDDITDKNIETKYMGFGKYKDEPIRRIDIRYVNFNHFYYALLYFTGSSDLNKKMRELAKTKGLKLSEYGLVDSKNKNYNVKSERDIFKKLGLEYLPPILR</sequence>
<dbReference type="InterPro" id="IPR002054">
    <property type="entry name" value="DNA-dir_DNA_pol_X"/>
</dbReference>
<dbReference type="PRINTS" id="PR00870">
    <property type="entry name" value="DNAPOLXBETA"/>
</dbReference>
<dbReference type="Gene3D" id="3.30.210.10">
    <property type="entry name" value="DNA polymerase, thumb domain"/>
    <property type="match status" value="1"/>
</dbReference>
<dbReference type="CDD" id="cd00141">
    <property type="entry name" value="NT_POLXc"/>
    <property type="match status" value="1"/>
</dbReference>
<proteinExistence type="predicted"/>
<evidence type="ECO:0000259" key="5">
    <source>
        <dbReference type="SMART" id="SM00483"/>
    </source>
</evidence>